<keyword evidence="1" id="KW-1133">Transmembrane helix</keyword>
<evidence type="ECO:0000313" key="2">
    <source>
        <dbReference type="EMBL" id="EMA63187.1"/>
    </source>
</evidence>
<evidence type="ECO:0000313" key="3">
    <source>
        <dbReference type="Proteomes" id="UP000011581"/>
    </source>
</evidence>
<keyword evidence="1" id="KW-0812">Transmembrane</keyword>
<dbReference type="EMBL" id="AOJF01000025">
    <property type="protein sequence ID" value="EMA63187.1"/>
    <property type="molecule type" value="Genomic_DNA"/>
</dbReference>
<name>M0NZ30_9EURY</name>
<gene>
    <name evidence="2" type="ORF">C470_03631</name>
</gene>
<reference evidence="2 3" key="1">
    <citation type="journal article" date="2014" name="PLoS Genet.">
        <title>Phylogenetically driven sequencing of extremely halophilic archaea reveals strategies for static and dynamic osmo-response.</title>
        <authorList>
            <person name="Becker E.A."/>
            <person name="Seitzer P.M."/>
            <person name="Tritt A."/>
            <person name="Larsen D."/>
            <person name="Krusor M."/>
            <person name="Yao A.I."/>
            <person name="Wu D."/>
            <person name="Madern D."/>
            <person name="Eisen J.A."/>
            <person name="Darling A.E."/>
            <person name="Facciotti M.T."/>
        </authorList>
    </citation>
    <scope>NUCLEOTIDE SEQUENCE [LARGE SCALE GENOMIC DNA]</scope>
    <source>
        <strain evidence="2 3">JCM 13561</strain>
    </source>
</reference>
<dbReference type="RefSeq" id="WP_008365322.1">
    <property type="nucleotide sequence ID" value="NZ_AOJF01000025.1"/>
</dbReference>
<dbReference type="AlphaFoldDB" id="M0NZ30"/>
<comment type="caution">
    <text evidence="2">The sequence shown here is derived from an EMBL/GenBank/DDBJ whole genome shotgun (WGS) entry which is preliminary data.</text>
</comment>
<feature type="transmembrane region" description="Helical" evidence="1">
    <location>
        <begin position="43"/>
        <end position="67"/>
    </location>
</feature>
<proteinExistence type="predicted"/>
<protein>
    <submittedName>
        <fullName evidence="2">Uncharacterized protein</fullName>
    </submittedName>
</protein>
<feature type="transmembrane region" description="Helical" evidence="1">
    <location>
        <begin position="12"/>
        <end position="31"/>
    </location>
</feature>
<dbReference type="PATRIC" id="fig|1227483.3.peg.714"/>
<accession>M0NZ30</accession>
<organism evidence="2 3">
    <name type="scientific">Halorubrum distributum JCM 13561</name>
    <dbReference type="NCBI Taxonomy" id="1227483"/>
    <lineage>
        <taxon>Archaea</taxon>
        <taxon>Methanobacteriati</taxon>
        <taxon>Methanobacteriota</taxon>
        <taxon>Stenosarchaea group</taxon>
        <taxon>Halobacteria</taxon>
        <taxon>Halobacteriales</taxon>
        <taxon>Haloferacaceae</taxon>
        <taxon>Halorubrum</taxon>
        <taxon>Halorubrum distributum group</taxon>
    </lineage>
</organism>
<keyword evidence="1" id="KW-0472">Membrane</keyword>
<sequence length="107" mass="11083">MSWLLDALSALGAGQQLLMGAMLFVGAFYILKVVKIGKIIGDTVSSGAAYGIAILVVGGLAIALGWVDPNVSAMTSQLGRFADTIWSAVGDWVIEQTLGRLKESAGV</sequence>
<dbReference type="Proteomes" id="UP000011581">
    <property type="component" value="Unassembled WGS sequence"/>
</dbReference>
<evidence type="ECO:0000256" key="1">
    <source>
        <dbReference type="SAM" id="Phobius"/>
    </source>
</evidence>